<evidence type="ECO:0000313" key="15">
    <source>
        <dbReference type="EMBL" id="CEM06443.1"/>
    </source>
</evidence>
<evidence type="ECO:0000256" key="6">
    <source>
        <dbReference type="ARBA" id="ARBA00022676"/>
    </source>
</evidence>
<dbReference type="Gene3D" id="3.40.50.2000">
    <property type="entry name" value="Glycogen Phosphorylase B"/>
    <property type="match status" value="1"/>
</dbReference>
<dbReference type="InterPro" id="IPR051939">
    <property type="entry name" value="Glycosyltr_41/O-GlcNAc_trsf"/>
</dbReference>
<feature type="domain" description="O-GlcNAc transferase C-terminal" evidence="14">
    <location>
        <begin position="463"/>
        <end position="624"/>
    </location>
</feature>
<dbReference type="Gene3D" id="1.25.40.10">
    <property type="entry name" value="Tetratricopeptide repeat domain"/>
    <property type="match status" value="3"/>
</dbReference>
<evidence type="ECO:0000256" key="10">
    <source>
        <dbReference type="ARBA" id="ARBA00022941"/>
    </source>
</evidence>
<feature type="compositionally biased region" description="Polar residues" evidence="13">
    <location>
        <begin position="845"/>
        <end position="865"/>
    </location>
</feature>
<feature type="compositionally biased region" description="Low complexity" evidence="13">
    <location>
        <begin position="992"/>
        <end position="1002"/>
    </location>
</feature>
<feature type="repeat" description="TPR" evidence="12">
    <location>
        <begin position="205"/>
        <end position="238"/>
    </location>
</feature>
<dbReference type="SMART" id="SM00671">
    <property type="entry name" value="SEL1"/>
    <property type="match status" value="6"/>
</dbReference>
<evidence type="ECO:0000256" key="4">
    <source>
        <dbReference type="ARBA" id="ARBA00011970"/>
    </source>
</evidence>
<feature type="repeat" description="TPR" evidence="12">
    <location>
        <begin position="28"/>
        <end position="61"/>
    </location>
</feature>
<dbReference type="PhylomeDB" id="A0A0G4F2L2"/>
<dbReference type="Gene3D" id="3.40.50.11380">
    <property type="match status" value="1"/>
</dbReference>
<feature type="region of interest" description="Disordered" evidence="13">
    <location>
        <begin position="1"/>
        <end position="20"/>
    </location>
</feature>
<feature type="compositionally biased region" description="Pro residues" evidence="13">
    <location>
        <begin position="915"/>
        <end position="948"/>
    </location>
</feature>
<dbReference type="InterPro" id="IPR019734">
    <property type="entry name" value="TPR_rpt"/>
</dbReference>
<feature type="region of interest" description="Disordered" evidence="13">
    <location>
        <begin position="839"/>
        <end position="898"/>
    </location>
</feature>
<dbReference type="STRING" id="1169540.A0A0G4F2L2"/>
<comment type="similarity">
    <text evidence="3">Belongs to the glycosyltransferase 41 family. O-GlcNAc transferase subfamily.</text>
</comment>
<dbReference type="PANTHER" id="PTHR44835:SF1">
    <property type="entry name" value="PROTEIN O-GLCNAC TRANSFERASE"/>
    <property type="match status" value="1"/>
</dbReference>
<keyword evidence="7" id="KW-0808">Transferase</keyword>
<dbReference type="Proteomes" id="UP000041254">
    <property type="component" value="Unassembled WGS sequence"/>
</dbReference>
<feature type="compositionally biased region" description="Polar residues" evidence="13">
    <location>
        <begin position="1395"/>
        <end position="1409"/>
    </location>
</feature>
<name>A0A0G4F2L2_VITBC</name>
<dbReference type="Pfam" id="PF13844">
    <property type="entry name" value="Glyco_transf_41"/>
    <property type="match status" value="2"/>
</dbReference>
<evidence type="ECO:0000256" key="11">
    <source>
        <dbReference type="ARBA" id="ARBA00023242"/>
    </source>
</evidence>
<dbReference type="PROSITE" id="PS50005">
    <property type="entry name" value="TPR"/>
    <property type="match status" value="10"/>
</dbReference>
<feature type="repeat" description="TPR" evidence="12">
    <location>
        <begin position="96"/>
        <end position="129"/>
    </location>
</feature>
<feature type="repeat" description="TPR" evidence="12">
    <location>
        <begin position="280"/>
        <end position="313"/>
    </location>
</feature>
<dbReference type="GO" id="GO:0005634">
    <property type="term" value="C:nucleus"/>
    <property type="evidence" value="ECO:0007669"/>
    <property type="project" value="UniProtKB-SubCell"/>
</dbReference>
<feature type="repeat" description="TPR" evidence="12">
    <location>
        <begin position="62"/>
        <end position="95"/>
    </location>
</feature>
<accession>A0A0G4F2L2</accession>
<dbReference type="GO" id="GO:0009740">
    <property type="term" value="P:gibberellic acid mediated signaling pathway"/>
    <property type="evidence" value="ECO:0007669"/>
    <property type="project" value="UniProtKB-KW"/>
</dbReference>
<dbReference type="UniPathway" id="UPA00378"/>
<feature type="domain" description="O-GlcNAc transferase C-terminal" evidence="14">
    <location>
        <begin position="642"/>
        <end position="824"/>
    </location>
</feature>
<dbReference type="GO" id="GO:0097363">
    <property type="term" value="F:protein O-acetylglucosaminyltransferase activity"/>
    <property type="evidence" value="ECO:0007669"/>
    <property type="project" value="UniProtKB-EC"/>
</dbReference>
<dbReference type="SUPFAM" id="SSF48452">
    <property type="entry name" value="TPR-like"/>
    <property type="match status" value="3"/>
</dbReference>
<keyword evidence="9 12" id="KW-0802">TPR repeat</keyword>
<evidence type="ECO:0000256" key="9">
    <source>
        <dbReference type="ARBA" id="ARBA00022803"/>
    </source>
</evidence>
<dbReference type="InParanoid" id="A0A0G4F2L2"/>
<dbReference type="Pfam" id="PF13181">
    <property type="entry name" value="TPR_8"/>
    <property type="match status" value="2"/>
</dbReference>
<evidence type="ECO:0000256" key="1">
    <source>
        <dbReference type="ARBA" id="ARBA00004123"/>
    </source>
</evidence>
<feature type="repeat" description="TPR" evidence="12">
    <location>
        <begin position="348"/>
        <end position="381"/>
    </location>
</feature>
<dbReference type="InterPro" id="IPR011990">
    <property type="entry name" value="TPR-like_helical_dom_sf"/>
</dbReference>
<keyword evidence="10" id="KW-0939">Gibberellin signaling pathway</keyword>
<dbReference type="EC" id="2.4.1.255" evidence="4"/>
<feature type="compositionally biased region" description="Low complexity" evidence="13">
    <location>
        <begin position="1276"/>
        <end position="1309"/>
    </location>
</feature>
<feature type="repeat" description="TPR" evidence="12">
    <location>
        <begin position="382"/>
        <end position="415"/>
    </location>
</feature>
<evidence type="ECO:0000256" key="12">
    <source>
        <dbReference type="PROSITE-ProRule" id="PRU00339"/>
    </source>
</evidence>
<dbReference type="PROSITE" id="PS50293">
    <property type="entry name" value="TPR_REGION"/>
    <property type="match status" value="6"/>
</dbReference>
<protein>
    <recommendedName>
        <fullName evidence="5">Probable UDP-N-acetylglucosamine--peptide N-acetylglucosaminyltransferase SPINDLY</fullName>
        <ecNumber evidence="4">2.4.1.255</ecNumber>
    </recommendedName>
</protein>
<comment type="pathway">
    <text evidence="2">Protein modification; protein glycosylation.</text>
</comment>
<feature type="compositionally biased region" description="Basic and acidic residues" evidence="13">
    <location>
        <begin position="1356"/>
        <end position="1393"/>
    </location>
</feature>
<sequence>MSGATHQHPAAGATTEKECQTGKKDPVLGAYLQKANFLTSRHRLTEALEVYEQAIRKFPHNSDLWNCKGVCLKSLAKNDEAFTCYEKALELDPYNAGACNNKGVIHKEKEDYEKAIQCYIVALQLEPNYTTAVHNLAIALTDLGTKRKGEGRTEEALERYHQAIRTGASYSPAYYNLGVMYSELGDYQRGMEMYQEAVRLNPRYVEAYNNMGAICKNQGHLYQAIAFYEKALSINPNFQMSKGNLAVALTDLGTHVKMQGDLKGGIKLYKRALVFNPHYADAYYNLGVAYGEQCKYDKAIVHYELAVHFNPRCAEAFNNLGVIYKDKENLDKAIYYYNKVLEINPSFAQTLNNIGVIYTVIGKMTEAYEYTRRAIDVNPNYAEAYNNLGVLYRDQGDVELAVQAYEKCISIDPNSKNALQNRLLALNYLASVSVQDIFEAHRQWGMQFTSMNVNIGGSLQVRRPFTSWKVSSSADRVLRVGYISPDLFTHSVSYFIHAPLKHHDPAKVQVYVYANVVKEDDKTQMFKQLVPVWRTIMGMGEYDVAKLIYEDQIDILVELTGHTANNRLDVMAWKPAPVQITWIGYPNTTGLPSIDYRITDSIVDPPSTNQPYVEQLLRLPKCFLCYTPAHDAPEVSPSPCLQNGFITFGSFNNLAKIGPQVVRLWSRVLKAVPSSRLFVKAKPFANSHIQKKFMALFEAEGISADRIDLMCLLPMCAEHLRAYSLMDIALDTFPYAGTTTTCESLFMGVPVVTLRGQSNHAHNVGVTLLTNIGLSDLVCESEEDFVRVAVQMASDVGRLCSLRESMRNRMLSSTLCHGVSFTKNLEHLYRQVFTRYTRHGPISRPTPSIASTSTNNDQSSVSGFANSQQQNGGNGSQPQHNAPNPLLPPLPPFGGVKQQQPVPVAIPLLMPNGSPPPAPAPVPTPFPPLHPPLPPGLGVPMPSHPPLPMSFHSPPTAEAPADSTMMMFDDHHNPVSGTAGGGGGTMDGVGGSKPAPSSPGSPIKKVPKTSRRSPPGSKTSGGHPRPNVPSPAGQRVVWRSSGGIAAGSPPGPAVALRPGAVPPVLPPQPGVPASPGLGVPVPFPPPLAPSLALASPPLQDPLAPPDISESPGDHPDLPNGTAHDARYLCANGVVPGFQPGGRPNGLNGLHPHNGAPVPPLPSNPFAAALPVALLPGGAAPPLMGFAAQAAPPLTYGQQNAPQNGPIVVDLTDGAEGEAAEADVPARRNKASRREQAHQQHQQQHPSPRRHTNDNPTGGPGPVDRRKDDPTAAAAVPSSDQPRHQQQQQQPPAESDAPAAAAASAAAAAANEDDHHASSSSGHRSPHQRGNSQEGVDSSEGGRSSEASEQADDDATEESRGEDKGPQVPHDKRDGAGAAEVRRDGGGGCHEEGLNRNPQDANQNMRLLAV</sequence>
<evidence type="ECO:0000256" key="13">
    <source>
        <dbReference type="SAM" id="MobiDB-lite"/>
    </source>
</evidence>
<evidence type="ECO:0000259" key="14">
    <source>
        <dbReference type="Pfam" id="PF13844"/>
    </source>
</evidence>
<feature type="region of interest" description="Disordered" evidence="13">
    <location>
        <begin position="1215"/>
        <end position="1409"/>
    </location>
</feature>
<evidence type="ECO:0000313" key="16">
    <source>
        <dbReference type="Proteomes" id="UP000041254"/>
    </source>
</evidence>
<keyword evidence="6" id="KW-0328">Glycosyltransferase</keyword>
<feature type="region of interest" description="Disordered" evidence="13">
    <location>
        <begin position="915"/>
        <end position="1035"/>
    </location>
</feature>
<dbReference type="EMBL" id="CDMY01000366">
    <property type="protein sequence ID" value="CEM06443.1"/>
    <property type="molecule type" value="Genomic_DNA"/>
</dbReference>
<dbReference type="OrthoDB" id="420945at2759"/>
<dbReference type="InterPro" id="IPR006597">
    <property type="entry name" value="Sel1-like"/>
</dbReference>
<dbReference type="SMART" id="SM00028">
    <property type="entry name" value="TPR"/>
    <property type="match status" value="11"/>
</dbReference>
<organism evidence="15 16">
    <name type="scientific">Vitrella brassicaformis (strain CCMP3155)</name>
    <dbReference type="NCBI Taxonomy" id="1169540"/>
    <lineage>
        <taxon>Eukaryota</taxon>
        <taxon>Sar</taxon>
        <taxon>Alveolata</taxon>
        <taxon>Colpodellida</taxon>
        <taxon>Vitrellaceae</taxon>
        <taxon>Vitrella</taxon>
    </lineage>
</organism>
<dbReference type="PANTHER" id="PTHR44835">
    <property type="entry name" value="UDP-N-ACETYLGLUCOSAMINE--PEPTIDE N-ACETYLGLUCOSAMINYLTRANSFERASE SPINDLY-RELATED"/>
    <property type="match status" value="1"/>
</dbReference>
<evidence type="ECO:0000256" key="7">
    <source>
        <dbReference type="ARBA" id="ARBA00022679"/>
    </source>
</evidence>
<dbReference type="VEuPathDB" id="CryptoDB:Vbra_5645"/>
<dbReference type="InterPro" id="IPR029489">
    <property type="entry name" value="OGT/SEC/SPY_C"/>
</dbReference>
<dbReference type="Pfam" id="PF00515">
    <property type="entry name" value="TPR_1"/>
    <property type="match status" value="6"/>
</dbReference>
<comment type="subcellular location">
    <subcellularLocation>
        <location evidence="1">Nucleus</location>
    </subcellularLocation>
</comment>
<feature type="repeat" description="TPR" evidence="12">
    <location>
        <begin position="171"/>
        <end position="204"/>
    </location>
</feature>
<feature type="region of interest" description="Disordered" evidence="13">
    <location>
        <begin position="1090"/>
        <end position="1122"/>
    </location>
</feature>
<dbReference type="OMA" id="RECIAPS"/>
<evidence type="ECO:0000256" key="2">
    <source>
        <dbReference type="ARBA" id="ARBA00004922"/>
    </source>
</evidence>
<feature type="compositionally biased region" description="Gly residues" evidence="13">
    <location>
        <begin position="978"/>
        <end position="991"/>
    </location>
</feature>
<evidence type="ECO:0000256" key="3">
    <source>
        <dbReference type="ARBA" id="ARBA00005386"/>
    </source>
</evidence>
<evidence type="ECO:0000256" key="5">
    <source>
        <dbReference type="ARBA" id="ARBA00019143"/>
    </source>
</evidence>
<feature type="repeat" description="TPR" evidence="12">
    <location>
        <begin position="314"/>
        <end position="347"/>
    </location>
</feature>
<evidence type="ECO:0000256" key="8">
    <source>
        <dbReference type="ARBA" id="ARBA00022737"/>
    </source>
</evidence>
<proteinExistence type="inferred from homology"/>
<feature type="repeat" description="TPR" evidence="12">
    <location>
        <begin position="246"/>
        <end position="279"/>
    </location>
</feature>
<keyword evidence="16" id="KW-1185">Reference proteome</keyword>
<keyword evidence="8" id="KW-0677">Repeat</keyword>
<reference evidence="15 16" key="1">
    <citation type="submission" date="2014-11" db="EMBL/GenBank/DDBJ databases">
        <authorList>
            <person name="Zhu J."/>
            <person name="Qi W."/>
            <person name="Song R."/>
        </authorList>
    </citation>
    <scope>NUCLEOTIDE SEQUENCE [LARGE SCALE GENOMIC DNA]</scope>
</reference>
<feature type="compositionally biased region" description="Low complexity" evidence="13">
    <location>
        <begin position="1337"/>
        <end position="1347"/>
    </location>
</feature>
<keyword evidence="11" id="KW-0539">Nucleus</keyword>
<gene>
    <name evidence="15" type="ORF">Vbra_5645</name>
</gene>